<keyword evidence="1" id="KW-0805">Transcription regulation</keyword>
<dbReference type="InterPro" id="IPR046335">
    <property type="entry name" value="LacI/GalR-like_sensor"/>
</dbReference>
<dbReference type="PANTHER" id="PTHR30146">
    <property type="entry name" value="LACI-RELATED TRANSCRIPTIONAL REPRESSOR"/>
    <property type="match status" value="1"/>
</dbReference>
<evidence type="ECO:0000256" key="2">
    <source>
        <dbReference type="ARBA" id="ARBA00023125"/>
    </source>
</evidence>
<dbReference type="PANTHER" id="PTHR30146:SF153">
    <property type="entry name" value="LACTOSE OPERON REPRESSOR"/>
    <property type="match status" value="1"/>
</dbReference>
<dbReference type="EMBL" id="JAATEJ010000006">
    <property type="protein sequence ID" value="NJP43984.1"/>
    <property type="molecule type" value="Genomic_DNA"/>
</dbReference>
<evidence type="ECO:0000313" key="6">
    <source>
        <dbReference type="EMBL" id="NJP43984.1"/>
    </source>
</evidence>
<dbReference type="CDD" id="cd01392">
    <property type="entry name" value="HTH_LacI"/>
    <property type="match status" value="1"/>
</dbReference>
<dbReference type="Gene3D" id="1.10.260.40">
    <property type="entry name" value="lambda repressor-like DNA-binding domains"/>
    <property type="match status" value="1"/>
</dbReference>
<dbReference type="InterPro" id="IPR028082">
    <property type="entry name" value="Peripla_BP_I"/>
</dbReference>
<dbReference type="Gene3D" id="3.40.50.2300">
    <property type="match status" value="2"/>
</dbReference>
<dbReference type="RefSeq" id="WP_167982835.1">
    <property type="nucleotide sequence ID" value="NZ_JAATEJ010000006.1"/>
</dbReference>
<evidence type="ECO:0000259" key="5">
    <source>
        <dbReference type="PROSITE" id="PS50932"/>
    </source>
</evidence>
<dbReference type="Pfam" id="PF00356">
    <property type="entry name" value="LacI"/>
    <property type="match status" value="1"/>
</dbReference>
<accession>A0ABX0ZJF2</accession>
<evidence type="ECO:0000256" key="3">
    <source>
        <dbReference type="ARBA" id="ARBA00023163"/>
    </source>
</evidence>
<name>A0ABX0ZJF2_9ACTN</name>
<dbReference type="SMART" id="SM00354">
    <property type="entry name" value="HTH_LACI"/>
    <property type="match status" value="1"/>
</dbReference>
<dbReference type="Pfam" id="PF13377">
    <property type="entry name" value="Peripla_BP_3"/>
    <property type="match status" value="1"/>
</dbReference>
<dbReference type="InterPro" id="IPR010982">
    <property type="entry name" value="Lambda_DNA-bd_dom_sf"/>
</dbReference>
<proteinExistence type="predicted"/>
<evidence type="ECO:0000313" key="7">
    <source>
        <dbReference type="Proteomes" id="UP000734511"/>
    </source>
</evidence>
<dbReference type="SUPFAM" id="SSF53822">
    <property type="entry name" value="Periplasmic binding protein-like I"/>
    <property type="match status" value="1"/>
</dbReference>
<dbReference type="InterPro" id="IPR000843">
    <property type="entry name" value="HTH_LacI"/>
</dbReference>
<evidence type="ECO:0000256" key="4">
    <source>
        <dbReference type="SAM" id="MobiDB-lite"/>
    </source>
</evidence>
<keyword evidence="2" id="KW-0238">DNA-binding</keyword>
<feature type="region of interest" description="Disordered" evidence="4">
    <location>
        <begin position="336"/>
        <end position="359"/>
    </location>
</feature>
<comment type="caution">
    <text evidence="6">The sequence shown here is derived from an EMBL/GenBank/DDBJ whole genome shotgun (WGS) entry which is preliminary data.</text>
</comment>
<evidence type="ECO:0000256" key="1">
    <source>
        <dbReference type="ARBA" id="ARBA00023015"/>
    </source>
</evidence>
<dbReference type="Proteomes" id="UP000734511">
    <property type="component" value="Unassembled WGS sequence"/>
</dbReference>
<reference evidence="6 7" key="1">
    <citation type="submission" date="2020-03" db="EMBL/GenBank/DDBJ databases">
        <title>WGS of actinomycetes isolated from Thailand.</title>
        <authorList>
            <person name="Thawai C."/>
        </authorList>
    </citation>
    <scope>NUCLEOTIDE SEQUENCE [LARGE SCALE GENOMIC DNA]</scope>
    <source>
        <strain evidence="6 7">PRB2-1</strain>
    </source>
</reference>
<dbReference type="SUPFAM" id="SSF47413">
    <property type="entry name" value="lambda repressor-like DNA-binding domains"/>
    <property type="match status" value="1"/>
</dbReference>
<keyword evidence="7" id="KW-1185">Reference proteome</keyword>
<sequence>MGRRPGARVTIRAIADEAGVSVATVSRVINGRATVAPATQEMVRRAAQRLGEASVSVPGGQGAAAGAVFVYCPYMLTDYFGTIVTSVIETLELHGRQAVVHAGVSERSRSSVSLPDLPRRPGIAGAVLVLPPSSTEELAALHARHYPLVVIDPRAELPEDVASVSAAHAAGARRLTGHLTALGHRRIGFVGGPQDWLASRNRLVGYASALAEIGILLDPGLVRHVEEPTADHGHRAALSLLDHPQPPTAVVAFNDKTAAGALRAARSRGLRVPEDLSVTGFDDSELASSTTPLLTSARQPLEEMGRMAVSLLMRLVSGHAVDTLHVELATPLVVRESTGPVPPAGRLSRPPGRTRPAPR</sequence>
<protein>
    <submittedName>
        <fullName evidence="6">LacI family transcriptional regulator</fullName>
    </submittedName>
</protein>
<organism evidence="6 7">
    <name type="scientific">Actinacidiphila epipremni</name>
    <dbReference type="NCBI Taxonomy" id="2053013"/>
    <lineage>
        <taxon>Bacteria</taxon>
        <taxon>Bacillati</taxon>
        <taxon>Actinomycetota</taxon>
        <taxon>Actinomycetes</taxon>
        <taxon>Kitasatosporales</taxon>
        <taxon>Streptomycetaceae</taxon>
        <taxon>Actinacidiphila</taxon>
    </lineage>
</organism>
<dbReference type="PROSITE" id="PS50932">
    <property type="entry name" value="HTH_LACI_2"/>
    <property type="match status" value="1"/>
</dbReference>
<feature type="domain" description="HTH lacI-type" evidence="5">
    <location>
        <begin position="9"/>
        <end position="51"/>
    </location>
</feature>
<gene>
    <name evidence="6" type="ORF">HCN08_11285</name>
</gene>
<keyword evidence="3" id="KW-0804">Transcription</keyword>